<dbReference type="RefSeq" id="WP_258733641.1">
    <property type="nucleotide sequence ID" value="NZ_JANTHZ010000007.1"/>
</dbReference>
<evidence type="ECO:0000256" key="2">
    <source>
        <dbReference type="ARBA" id="ARBA00022596"/>
    </source>
</evidence>
<dbReference type="GO" id="GO:0005737">
    <property type="term" value="C:cytoplasm"/>
    <property type="evidence" value="ECO:0007669"/>
    <property type="project" value="UniProtKB-SubCell"/>
</dbReference>
<evidence type="ECO:0000256" key="4">
    <source>
        <dbReference type="HAMAP-Rule" id="MF_00822"/>
    </source>
</evidence>
<keyword evidence="1 4" id="KW-0963">Cytoplasm</keyword>
<dbReference type="SMART" id="SM00988">
    <property type="entry name" value="UreE_N"/>
    <property type="match status" value="1"/>
</dbReference>
<comment type="similarity">
    <text evidence="4">Belongs to the UreE family.</text>
</comment>
<proteinExistence type="inferred from homology"/>
<dbReference type="InterPro" id="IPR036118">
    <property type="entry name" value="UreE_N_sf"/>
</dbReference>
<organism evidence="6 7">
    <name type="scientific">Ancylobacter mangrovi</name>
    <dbReference type="NCBI Taxonomy" id="2972472"/>
    <lineage>
        <taxon>Bacteria</taxon>
        <taxon>Pseudomonadati</taxon>
        <taxon>Pseudomonadota</taxon>
        <taxon>Alphaproteobacteria</taxon>
        <taxon>Hyphomicrobiales</taxon>
        <taxon>Xanthobacteraceae</taxon>
        <taxon>Ancylobacter</taxon>
    </lineage>
</organism>
<comment type="subcellular location">
    <subcellularLocation>
        <location evidence="4">Cytoplasm</location>
    </subcellularLocation>
</comment>
<evidence type="ECO:0000256" key="3">
    <source>
        <dbReference type="ARBA" id="ARBA00023186"/>
    </source>
</evidence>
<keyword evidence="3 4" id="KW-0143">Chaperone</keyword>
<dbReference type="Proteomes" id="UP001151088">
    <property type="component" value="Unassembled WGS sequence"/>
</dbReference>
<dbReference type="GO" id="GO:0051082">
    <property type="term" value="F:unfolded protein binding"/>
    <property type="evidence" value="ECO:0007669"/>
    <property type="project" value="UniProtKB-UniRule"/>
</dbReference>
<dbReference type="HAMAP" id="MF_00822">
    <property type="entry name" value="UreE"/>
    <property type="match status" value="1"/>
</dbReference>
<evidence type="ECO:0000256" key="1">
    <source>
        <dbReference type="ARBA" id="ARBA00022490"/>
    </source>
</evidence>
<dbReference type="SUPFAM" id="SSF69737">
    <property type="entry name" value="Urease metallochaperone UreE, C-terminal domain"/>
    <property type="match status" value="1"/>
</dbReference>
<gene>
    <name evidence="4 6" type="primary">ureE</name>
    <name evidence="6" type="ORF">NVS89_15340</name>
</gene>
<comment type="function">
    <text evidence="4">Involved in urease metallocenter assembly. Binds nickel. Probably functions as a nickel donor during metallocenter assembly.</text>
</comment>
<name>A0A9X2T2R8_9HYPH</name>
<dbReference type="InterPro" id="IPR012406">
    <property type="entry name" value="UreE"/>
</dbReference>
<feature type="domain" description="UreE urease accessory N-terminal" evidence="5">
    <location>
        <begin position="16"/>
        <end position="79"/>
    </location>
</feature>
<keyword evidence="7" id="KW-1185">Reference proteome</keyword>
<dbReference type="SUPFAM" id="SSF69287">
    <property type="entry name" value="Urease metallochaperone UreE, N-terminal domain"/>
    <property type="match status" value="1"/>
</dbReference>
<dbReference type="PIRSF" id="PIRSF036402">
    <property type="entry name" value="Ureas_acces_UreE"/>
    <property type="match status" value="1"/>
</dbReference>
<keyword evidence="2 4" id="KW-0533">Nickel</keyword>
<sequence>MLLVDRVLGNRLDDGLADRLHHMEHHGTVEWLVLPAAELARRRFRALTNRGAEVAVALPRDEPLTDGAVLLLEPDRAIVVRVDAERWLRLTPLDLATALELGYHVGNLHWRVRFEATSIEVALEGPEETYRARLAALGLDTRVETRLLQPDEAPC</sequence>
<dbReference type="InterPro" id="IPR004029">
    <property type="entry name" value="UreE_N"/>
</dbReference>
<dbReference type="EMBL" id="JANTHZ010000007">
    <property type="protein sequence ID" value="MCS0496475.1"/>
    <property type="molecule type" value="Genomic_DNA"/>
</dbReference>
<dbReference type="GO" id="GO:0016151">
    <property type="term" value="F:nickel cation binding"/>
    <property type="evidence" value="ECO:0007669"/>
    <property type="project" value="UniProtKB-UniRule"/>
</dbReference>
<dbReference type="GO" id="GO:0006457">
    <property type="term" value="P:protein folding"/>
    <property type="evidence" value="ECO:0007669"/>
    <property type="project" value="InterPro"/>
</dbReference>
<reference evidence="6" key="1">
    <citation type="submission" date="2022-08" db="EMBL/GenBank/DDBJ databases">
        <authorList>
            <person name="Li F."/>
        </authorList>
    </citation>
    <scope>NUCLEOTIDE SEQUENCE</scope>
    <source>
        <strain evidence="6">MQZ15Z-1</strain>
    </source>
</reference>
<evidence type="ECO:0000259" key="5">
    <source>
        <dbReference type="SMART" id="SM00988"/>
    </source>
</evidence>
<dbReference type="NCBIfam" id="NF009752">
    <property type="entry name" value="PRK13261.1-2"/>
    <property type="match status" value="1"/>
</dbReference>
<accession>A0A9X2T2R8</accession>
<comment type="caution">
    <text evidence="6">The sequence shown here is derived from an EMBL/GenBank/DDBJ whole genome shotgun (WGS) entry which is preliminary data.</text>
</comment>
<dbReference type="AlphaFoldDB" id="A0A9X2T2R8"/>
<evidence type="ECO:0000313" key="7">
    <source>
        <dbReference type="Proteomes" id="UP001151088"/>
    </source>
</evidence>
<protein>
    <recommendedName>
        <fullName evidence="4">Urease accessory protein UreE</fullName>
    </recommendedName>
</protein>
<dbReference type="Pfam" id="PF02814">
    <property type="entry name" value="UreE_N"/>
    <property type="match status" value="1"/>
</dbReference>
<dbReference type="Gene3D" id="2.60.260.20">
    <property type="entry name" value="Urease metallochaperone UreE, N-terminal domain"/>
    <property type="match status" value="1"/>
</dbReference>
<evidence type="ECO:0000313" key="6">
    <source>
        <dbReference type="EMBL" id="MCS0496475.1"/>
    </source>
</evidence>